<dbReference type="AlphaFoldDB" id="A0A067JT83"/>
<feature type="compositionally biased region" description="Acidic residues" evidence="1">
    <location>
        <begin position="551"/>
        <end position="560"/>
    </location>
</feature>
<organism evidence="2 3">
    <name type="scientific">Jatropha curcas</name>
    <name type="common">Barbados nut</name>
    <dbReference type="NCBI Taxonomy" id="180498"/>
    <lineage>
        <taxon>Eukaryota</taxon>
        <taxon>Viridiplantae</taxon>
        <taxon>Streptophyta</taxon>
        <taxon>Embryophyta</taxon>
        <taxon>Tracheophyta</taxon>
        <taxon>Spermatophyta</taxon>
        <taxon>Magnoliopsida</taxon>
        <taxon>eudicotyledons</taxon>
        <taxon>Gunneridae</taxon>
        <taxon>Pentapetalae</taxon>
        <taxon>rosids</taxon>
        <taxon>fabids</taxon>
        <taxon>Malpighiales</taxon>
        <taxon>Euphorbiaceae</taxon>
        <taxon>Crotonoideae</taxon>
        <taxon>Jatropheae</taxon>
        <taxon>Jatropha</taxon>
    </lineage>
</organism>
<evidence type="ECO:0000256" key="1">
    <source>
        <dbReference type="SAM" id="MobiDB-lite"/>
    </source>
</evidence>
<feature type="region of interest" description="Disordered" evidence="1">
    <location>
        <begin position="542"/>
        <end position="581"/>
    </location>
</feature>
<sequence>MSQLSEILASAYTPEMETLGALPDIPTFDGEPVPVSQNPLTPGTRPLQLLPLPGTKFSVRYETSRMRGFQSEVNLGKAHSGGSATNASAFWDLLDPPMRARVIAAGFGDYAAGLHRTQPRFPPAMRYALMERWNDCTHTFVFGSDEMTLTPVDYAAITGLRFTGPVPPLDARYQTTTLGAQLVRSLLGVTSQTRYTVQGCMSYEMNKGDPVVLACLRDLSQVGSFDWATLDLAHLYHGLDVWTRGSGESNWLFIRPLEVWSYEYCICPGGPSGDSPVESRRIPRYLAHCHHTYARDEDPEYWRSFLNDRELSDLFLTPWDCEAWRTYPGRERVFDTPTAPAQRRVPHAPPRHMCLLEGLTQEDLEVEYRGFSVNDFLSVGDFPSYFASRMQARLPEVLEYTQERKTHKTAAHYRAEAATEVGGAATPAGPAGVVLGDVPFPPGMEVVLDPSLGWGSGIVIPADLRQAPPPVQLDPEHATHVLAQRYQEICQRFGFARSYIGRLYSERHELDLENGRLRRHQSRQSSAVSRLQAEVERLRTRLEVEGIPLDSSEEDEDGSSSDDALLSPPPQAAAGPSRRRR</sequence>
<protein>
    <recommendedName>
        <fullName evidence="4">Aminotransferase-like plant mobile domain-containing protein</fullName>
    </recommendedName>
</protein>
<dbReference type="Proteomes" id="UP000027138">
    <property type="component" value="Unassembled WGS sequence"/>
</dbReference>
<accession>A0A067JT83</accession>
<evidence type="ECO:0008006" key="4">
    <source>
        <dbReference type="Google" id="ProtNLM"/>
    </source>
</evidence>
<evidence type="ECO:0000313" key="2">
    <source>
        <dbReference type="EMBL" id="KDP27112.1"/>
    </source>
</evidence>
<dbReference type="PANTHER" id="PTHR46033:SF8">
    <property type="entry name" value="PROTEIN MAINTENANCE OF MERISTEMS-LIKE"/>
    <property type="match status" value="1"/>
</dbReference>
<dbReference type="InterPro" id="IPR044824">
    <property type="entry name" value="MAIN-like"/>
</dbReference>
<proteinExistence type="predicted"/>
<reference evidence="2 3" key="1">
    <citation type="journal article" date="2014" name="PLoS ONE">
        <title>Global Analysis of Gene Expression Profiles in Physic Nut (Jatropha curcas L.) Seedlings Exposed to Salt Stress.</title>
        <authorList>
            <person name="Zhang L."/>
            <person name="Zhang C."/>
            <person name="Wu P."/>
            <person name="Chen Y."/>
            <person name="Li M."/>
            <person name="Jiang H."/>
            <person name="Wu G."/>
        </authorList>
    </citation>
    <scope>NUCLEOTIDE SEQUENCE [LARGE SCALE GENOMIC DNA]</scope>
    <source>
        <strain evidence="3">cv. GZQX0401</strain>
        <tissue evidence="2">Young leaves</tissue>
    </source>
</reference>
<keyword evidence="3" id="KW-1185">Reference proteome</keyword>
<evidence type="ECO:0000313" key="3">
    <source>
        <dbReference type="Proteomes" id="UP000027138"/>
    </source>
</evidence>
<dbReference type="EMBL" id="KK914868">
    <property type="protein sequence ID" value="KDP27112.1"/>
    <property type="molecule type" value="Genomic_DNA"/>
</dbReference>
<dbReference type="PANTHER" id="PTHR46033">
    <property type="entry name" value="PROTEIN MAIN-LIKE 2"/>
    <property type="match status" value="1"/>
</dbReference>
<name>A0A067JT83_JATCU</name>
<dbReference type="GO" id="GO:0010073">
    <property type="term" value="P:meristem maintenance"/>
    <property type="evidence" value="ECO:0007669"/>
    <property type="project" value="InterPro"/>
</dbReference>
<gene>
    <name evidence="2" type="ORF">JCGZ_22075</name>
</gene>